<evidence type="ECO:0000259" key="6">
    <source>
        <dbReference type="PROSITE" id="PS50850"/>
    </source>
</evidence>
<dbReference type="AlphaFoldDB" id="A0A553P6W8"/>
<reference evidence="7 8" key="1">
    <citation type="journal article" date="2018" name="Nat. Ecol. Evol.">
        <title>Genomic signatures of mitonuclear coevolution across populations of Tigriopus californicus.</title>
        <authorList>
            <person name="Barreto F.S."/>
            <person name="Watson E.T."/>
            <person name="Lima T.G."/>
            <person name="Willett C.S."/>
            <person name="Edmands S."/>
            <person name="Li W."/>
            <person name="Burton R.S."/>
        </authorList>
    </citation>
    <scope>NUCLEOTIDE SEQUENCE [LARGE SCALE GENOMIC DNA]</scope>
    <source>
        <strain evidence="7 8">San Diego</strain>
    </source>
</reference>
<feature type="transmembrane region" description="Helical" evidence="5">
    <location>
        <begin position="102"/>
        <end position="122"/>
    </location>
</feature>
<evidence type="ECO:0000256" key="5">
    <source>
        <dbReference type="SAM" id="Phobius"/>
    </source>
</evidence>
<dbReference type="InterPro" id="IPR036259">
    <property type="entry name" value="MFS_trans_sf"/>
</dbReference>
<keyword evidence="3 5" id="KW-1133">Transmembrane helix</keyword>
<feature type="transmembrane region" description="Helical" evidence="5">
    <location>
        <begin position="347"/>
        <end position="369"/>
    </location>
</feature>
<keyword evidence="4 5" id="KW-0472">Membrane</keyword>
<evidence type="ECO:0000256" key="2">
    <source>
        <dbReference type="ARBA" id="ARBA00022692"/>
    </source>
</evidence>
<dbReference type="GO" id="GO:0016020">
    <property type="term" value="C:membrane"/>
    <property type="evidence" value="ECO:0007669"/>
    <property type="project" value="UniProtKB-SubCell"/>
</dbReference>
<dbReference type="PROSITE" id="PS50850">
    <property type="entry name" value="MFS"/>
    <property type="match status" value="1"/>
</dbReference>
<evidence type="ECO:0000256" key="4">
    <source>
        <dbReference type="ARBA" id="ARBA00023136"/>
    </source>
</evidence>
<organism evidence="7 8">
    <name type="scientific">Tigriopus californicus</name>
    <name type="common">Marine copepod</name>
    <dbReference type="NCBI Taxonomy" id="6832"/>
    <lineage>
        <taxon>Eukaryota</taxon>
        <taxon>Metazoa</taxon>
        <taxon>Ecdysozoa</taxon>
        <taxon>Arthropoda</taxon>
        <taxon>Crustacea</taxon>
        <taxon>Multicrustacea</taxon>
        <taxon>Hexanauplia</taxon>
        <taxon>Copepoda</taxon>
        <taxon>Harpacticoida</taxon>
        <taxon>Harpacticidae</taxon>
        <taxon>Tigriopus</taxon>
    </lineage>
</organism>
<dbReference type="GO" id="GO:0022857">
    <property type="term" value="F:transmembrane transporter activity"/>
    <property type="evidence" value="ECO:0007669"/>
    <property type="project" value="InterPro"/>
</dbReference>
<dbReference type="PANTHER" id="PTHR48021">
    <property type="match status" value="1"/>
</dbReference>
<dbReference type="InterPro" id="IPR020846">
    <property type="entry name" value="MFS_dom"/>
</dbReference>
<keyword evidence="2 5" id="KW-0812">Transmembrane</keyword>
<evidence type="ECO:0000256" key="1">
    <source>
        <dbReference type="ARBA" id="ARBA00004141"/>
    </source>
</evidence>
<evidence type="ECO:0000313" key="8">
    <source>
        <dbReference type="Proteomes" id="UP000318571"/>
    </source>
</evidence>
<comment type="subcellular location">
    <subcellularLocation>
        <location evidence="1">Membrane</location>
        <topology evidence="1">Multi-pass membrane protein</topology>
    </subcellularLocation>
</comment>
<feature type="transmembrane region" description="Helical" evidence="5">
    <location>
        <begin position="444"/>
        <end position="463"/>
    </location>
</feature>
<dbReference type="EMBL" id="VCGU01000007">
    <property type="protein sequence ID" value="TRY73431.1"/>
    <property type="molecule type" value="Genomic_DNA"/>
</dbReference>
<feature type="transmembrane region" description="Helical" evidence="5">
    <location>
        <begin position="154"/>
        <end position="176"/>
    </location>
</feature>
<dbReference type="PRINTS" id="PR00171">
    <property type="entry name" value="SUGRTRNSPORT"/>
</dbReference>
<keyword evidence="8" id="KW-1185">Reference proteome</keyword>
<dbReference type="OMA" id="NANWIFL"/>
<name>A0A553P6W8_TIGCA</name>
<dbReference type="PANTHER" id="PTHR48021:SF1">
    <property type="entry name" value="GH07001P-RELATED"/>
    <property type="match status" value="1"/>
</dbReference>
<feature type="transmembrane region" description="Helical" evidence="5">
    <location>
        <begin position="302"/>
        <end position="327"/>
    </location>
</feature>
<proteinExistence type="predicted"/>
<dbReference type="SUPFAM" id="SSF103473">
    <property type="entry name" value="MFS general substrate transporter"/>
    <property type="match status" value="1"/>
</dbReference>
<feature type="transmembrane region" description="Helical" evidence="5">
    <location>
        <begin position="475"/>
        <end position="495"/>
    </location>
</feature>
<dbReference type="Gene3D" id="1.20.1250.20">
    <property type="entry name" value="MFS general substrate transporter like domains"/>
    <property type="match status" value="1"/>
</dbReference>
<feature type="transmembrane region" description="Helical" evidence="5">
    <location>
        <begin position="376"/>
        <end position="396"/>
    </location>
</feature>
<comment type="caution">
    <text evidence="7">The sequence shown here is derived from an EMBL/GenBank/DDBJ whole genome shotgun (WGS) entry which is preliminary data.</text>
</comment>
<dbReference type="STRING" id="6832.A0A553P6W8"/>
<accession>A0A553P6W8</accession>
<evidence type="ECO:0000313" key="7">
    <source>
        <dbReference type="EMBL" id="TRY73431.1"/>
    </source>
</evidence>
<dbReference type="InterPro" id="IPR005828">
    <property type="entry name" value="MFS_sugar_transport-like"/>
</dbReference>
<feature type="transmembrane region" description="Helical" evidence="5">
    <location>
        <begin position="55"/>
        <end position="82"/>
    </location>
</feature>
<feature type="domain" description="Major facilitator superfamily (MFS) profile" evidence="6">
    <location>
        <begin position="59"/>
        <end position="502"/>
    </location>
</feature>
<feature type="transmembrane region" description="Helical" evidence="5">
    <location>
        <begin position="129"/>
        <end position="148"/>
    </location>
</feature>
<dbReference type="OrthoDB" id="6133115at2759"/>
<dbReference type="Pfam" id="PF00083">
    <property type="entry name" value="Sugar_tr"/>
    <property type="match status" value="1"/>
</dbReference>
<evidence type="ECO:0000256" key="3">
    <source>
        <dbReference type="ARBA" id="ARBA00022989"/>
    </source>
</evidence>
<dbReference type="InterPro" id="IPR003663">
    <property type="entry name" value="Sugar/inositol_transpt"/>
</dbReference>
<feature type="transmembrane region" description="Helical" evidence="5">
    <location>
        <begin position="411"/>
        <end position="432"/>
    </location>
</feature>
<dbReference type="Proteomes" id="UP000318571">
    <property type="component" value="Chromosome 3"/>
</dbReference>
<feature type="transmembrane region" description="Helical" evidence="5">
    <location>
        <begin position="217"/>
        <end position="236"/>
    </location>
</feature>
<feature type="transmembrane region" description="Helical" evidence="5">
    <location>
        <begin position="188"/>
        <end position="211"/>
    </location>
</feature>
<gene>
    <name evidence="7" type="ORF">TCAL_01514</name>
</gene>
<protein>
    <recommendedName>
        <fullName evidence="6">Major facilitator superfamily (MFS) profile domain-containing protein</fullName>
    </recommendedName>
</protein>
<sequence>MGSKNEDGSRDKSRFSEFAGNGFLPLDNSKTVQSEALLPNEFKDLELNLGRPRRYWVVTLSILLYGMVFNGTTNGFASPALVLMQSNQSGDDLVLTDQELSWVSSLAGLGYPVGTILSGVLMRYLGRKWATLTLHCSSYVFGFGLIYLAPNANWIFLGRFVCGICQGSCNCIIIVYTLEMCINQKQRALVGVLLAVMGYSGTLFINVLGVFLTWRQLALTSLVMAVPFVVGLIIWVPEAPQYHLSKGQSSLALNVYDQLFGIHFRPSVQYFLNQGSQMSEDLEAESFQGAQKCQSSLKLLQALIFMLFYQFAGYNVICFYAASILQTDAKYINYQSNRSFWHSLDPALVAAVFVALAGLLGVVFGVYLVQHFQRKNLLITSALGTSLAFFALGVLFEGKKGNVSNHIGWDLWLPTALLVIHILIFSTGYGSIGFPMLAEMLPPAMRPIGMSFLTTMGGIFTFANAKSFSDLSGVWGQGLTFIVYGAINFLGAIYIRVCVPKL</sequence>
<dbReference type="InterPro" id="IPR050549">
    <property type="entry name" value="MFS_Trehalose_Transporter"/>
</dbReference>